<gene>
    <name evidence="1" type="ORF">PHMEG_0006641</name>
</gene>
<dbReference type="Proteomes" id="UP000198211">
    <property type="component" value="Unassembled WGS sequence"/>
</dbReference>
<keyword evidence="2" id="KW-1185">Reference proteome</keyword>
<sequence>MLGIDLCCPFGWTGPQSCYETFGGAISYNHRFSRKFSNETIMSEWPLTLRLIGQLLKTHYAKSRFPFQILLPYTRPNILSSNHYLSFRVNVALIFSIADHYDMLQPAYDQHAYSYNVFGYQNTTYIGLA</sequence>
<evidence type="ECO:0000313" key="2">
    <source>
        <dbReference type="Proteomes" id="UP000198211"/>
    </source>
</evidence>
<reference evidence="2" key="1">
    <citation type="submission" date="2017-03" db="EMBL/GenBank/DDBJ databases">
        <title>Phytopthora megakarya and P. palmivora, two closely related causual agents of cacao black pod achieved similar genome size and gene model numbers by different mechanisms.</title>
        <authorList>
            <person name="Ali S."/>
            <person name="Shao J."/>
            <person name="Larry D.J."/>
            <person name="Kronmiller B."/>
            <person name="Shen D."/>
            <person name="Strem M.D."/>
            <person name="Melnick R.L."/>
            <person name="Guiltinan M.J."/>
            <person name="Tyler B.M."/>
            <person name="Meinhardt L.W."/>
            <person name="Bailey B.A."/>
        </authorList>
    </citation>
    <scope>NUCLEOTIDE SEQUENCE [LARGE SCALE GENOMIC DNA]</scope>
    <source>
        <strain evidence="2">zdho120</strain>
    </source>
</reference>
<comment type="caution">
    <text evidence="1">The sequence shown here is derived from an EMBL/GenBank/DDBJ whole genome shotgun (WGS) entry which is preliminary data.</text>
</comment>
<proteinExistence type="predicted"/>
<accession>A0A225WPC4</accession>
<evidence type="ECO:0000313" key="1">
    <source>
        <dbReference type="EMBL" id="OWZ19158.1"/>
    </source>
</evidence>
<organism evidence="1 2">
    <name type="scientific">Phytophthora megakarya</name>
    <dbReference type="NCBI Taxonomy" id="4795"/>
    <lineage>
        <taxon>Eukaryota</taxon>
        <taxon>Sar</taxon>
        <taxon>Stramenopiles</taxon>
        <taxon>Oomycota</taxon>
        <taxon>Peronosporomycetes</taxon>
        <taxon>Peronosporales</taxon>
        <taxon>Peronosporaceae</taxon>
        <taxon>Phytophthora</taxon>
    </lineage>
</organism>
<protein>
    <submittedName>
        <fullName evidence="1">Uncharacterized protein</fullName>
    </submittedName>
</protein>
<dbReference type="AlphaFoldDB" id="A0A225WPC4"/>
<dbReference type="EMBL" id="NBNE01000481">
    <property type="protein sequence ID" value="OWZ19158.1"/>
    <property type="molecule type" value="Genomic_DNA"/>
</dbReference>
<name>A0A225WPC4_9STRA</name>